<organism evidence="1 2">
    <name type="scientific">Brucella haematophila</name>
    <dbReference type="NCBI Taxonomy" id="419474"/>
    <lineage>
        <taxon>Bacteria</taxon>
        <taxon>Pseudomonadati</taxon>
        <taxon>Pseudomonadota</taxon>
        <taxon>Alphaproteobacteria</taxon>
        <taxon>Hyphomicrobiales</taxon>
        <taxon>Brucellaceae</taxon>
        <taxon>Brucella/Ochrobactrum group</taxon>
        <taxon>Brucella</taxon>
    </lineage>
</organism>
<sequence>MKGYFDQSVISVNEIDDTLYVIGCKCVNIYELDSCNLIRRIDIPEGIYLYGIDNTLPVPALDAKRNILYLLDGKRIQGNSHLVVLDFGAKLEINYPDAGCIIPRNARLAIRGTASAPETVIHVGITKNGKFWQKFEPVVKSTGCWDIRTKRAERGLCNHGHSDG</sequence>
<name>A0ABX1DL97_9HYPH</name>
<evidence type="ECO:0000313" key="1">
    <source>
        <dbReference type="EMBL" id="NKC03556.1"/>
    </source>
</evidence>
<comment type="caution">
    <text evidence="1">The sequence shown here is derived from an EMBL/GenBank/DDBJ whole genome shotgun (WGS) entry which is preliminary data.</text>
</comment>
<proteinExistence type="predicted"/>
<reference evidence="1 2" key="1">
    <citation type="submission" date="2020-03" db="EMBL/GenBank/DDBJ databases">
        <title>Whole genome sequencing of clinical and environmental type strains of Ochrobactrum.</title>
        <authorList>
            <person name="Dharne M."/>
        </authorList>
    </citation>
    <scope>NUCLEOTIDE SEQUENCE [LARGE SCALE GENOMIC DNA]</scope>
    <source>
        <strain evidence="1 2">CIP 109452</strain>
    </source>
</reference>
<dbReference type="EMBL" id="JAAVLN010000001">
    <property type="protein sequence ID" value="NKC03556.1"/>
    <property type="molecule type" value="Genomic_DNA"/>
</dbReference>
<gene>
    <name evidence="1" type="ORF">HED55_10230</name>
</gene>
<evidence type="ECO:0000313" key="2">
    <source>
        <dbReference type="Proteomes" id="UP000704467"/>
    </source>
</evidence>
<keyword evidence="2" id="KW-1185">Reference proteome</keyword>
<dbReference type="Proteomes" id="UP000704467">
    <property type="component" value="Unassembled WGS sequence"/>
</dbReference>
<protein>
    <submittedName>
        <fullName evidence="1">Uncharacterized protein</fullName>
    </submittedName>
</protein>
<accession>A0ABX1DL97</accession>